<evidence type="ECO:0000256" key="1">
    <source>
        <dbReference type="SAM" id="MobiDB-lite"/>
    </source>
</evidence>
<feature type="transmembrane region" description="Helical" evidence="2">
    <location>
        <begin position="21"/>
        <end position="41"/>
    </location>
</feature>
<keyword evidence="4" id="KW-0548">Nucleotidyltransferase</keyword>
<feature type="compositionally biased region" description="Basic residues" evidence="1">
    <location>
        <begin position="524"/>
        <end position="542"/>
    </location>
</feature>
<proteinExistence type="predicted"/>
<keyword evidence="2" id="KW-0472">Membrane</keyword>
<evidence type="ECO:0000256" key="2">
    <source>
        <dbReference type="SAM" id="Phobius"/>
    </source>
</evidence>
<evidence type="ECO:0000259" key="3">
    <source>
        <dbReference type="PROSITE" id="PS50994"/>
    </source>
</evidence>
<dbReference type="PANTHER" id="PTHR37984:SF5">
    <property type="entry name" value="PROTEIN NYNRIN-LIKE"/>
    <property type="match status" value="1"/>
</dbReference>
<feature type="compositionally biased region" description="Basic and acidic residues" evidence="1">
    <location>
        <begin position="63"/>
        <end position="74"/>
    </location>
</feature>
<feature type="compositionally biased region" description="Polar residues" evidence="1">
    <location>
        <begin position="274"/>
        <end position="283"/>
    </location>
</feature>
<dbReference type="InterPro" id="IPR050951">
    <property type="entry name" value="Retrovirus_Pol_polyprotein"/>
</dbReference>
<dbReference type="Gene3D" id="3.30.70.270">
    <property type="match status" value="1"/>
</dbReference>
<dbReference type="Gene3D" id="1.10.340.70">
    <property type="match status" value="1"/>
</dbReference>
<dbReference type="InterPro" id="IPR043502">
    <property type="entry name" value="DNA/RNA_pol_sf"/>
</dbReference>
<dbReference type="GO" id="GO:0015074">
    <property type="term" value="P:DNA integration"/>
    <property type="evidence" value="ECO:0007669"/>
    <property type="project" value="InterPro"/>
</dbReference>
<feature type="region of interest" description="Disordered" evidence="1">
    <location>
        <begin position="63"/>
        <end position="84"/>
    </location>
</feature>
<dbReference type="InterPro" id="IPR041588">
    <property type="entry name" value="Integrase_H2C2"/>
</dbReference>
<sequence>MESPSYAPVLHHSDSSSRPTLGFPLGTALLLIVIFSLSGIFSCCYHWDKLRHLRGSFTDTDDGLDHDHDHDQPTKPKPTYSDKMQKANESLPVVMPGDRIARFIALPCPCEPPRQEHVVIQHVQKIPKPTPHKLSNMPEEIAASDAGGSLASSLGTGREYLKIRTTLTSGHQSREADTTPRVNIQKFCEEYYKDILPIITEKVRHDRRKDVHTRLDFGEGPRERIREYSHYSNARAIATEPERVKVQDRLRYGDRHVLDRLGHRRQSAFDRLSETYSPSMTKSRPQETESRYPPRGRSRARALNASRDDHPKDRERFCSAGESYGDSFSHSYRDGGHAHHMKRRRDKSPPSSVSRSDSSDEKYRRSKSKRHKSTDENDLTRPWMCEEENSFTPRIRNFNNSRKTRMPNNVKTGISGVFYATKKYVKDPVEIHNIKQRDRETIEDFMKRFKTETGRMKGAPECIRISEFMHGVNNQELTKRLNEHVPKTMEEMMITTTAFIRGEAAAASKKKGHVSWKAHDQSKRHTSNKRSNFRGHSKKGRGSNRFTPLTRTPKEILAAEASKFQPPPPMVTPVEKRSNNKFCDFHNDKGHITDEYMQLKKQIEELVRAGKLSHLIREIKQGRNQSKTGKKETAVKDKPTTIYMVQSWQRTIKQKVTQSFERVKEIAFPPLAASNGTEGPLVIEAEMGGHMIHRMYIDGGTSMEILYEHCFNQLRPEIRSQMVPATTSLTGFSGETIRPLGQLRLLVVIGDVTHSTKAWMNFMIVKSLSPYNGIIGRPGLKAIQAVPFTVHEMLKFPVEEGIVTICSTILIPTECALVITSSMVTNEERTRPANFKVALHRDFPDQEQPSDMTGVPRSMAEHQLHIREGYSPVRQKKMGQAPERAKAIQAEVQKLVVTGIMREVYYHDWLSNPVMRSTGKLNLSAATPLSASWMLTKATTRYSWQKRMKRRQLSTRDKGRNIEVYVDDLVVKSYTKAEMMRDIKETFRILRKVNMKPNPKKCSFRLAEGVFLGYVITPEGIKPCPDKTAAVLQLPSLWTIKEVQSLNEKLASLNSLPVVEAAETQEELWTLFTNGSSCVDGSGAGHILTSPKGVEFTYALRFQFTASNNEAEYEAMVAGLRIAARMGVKNVQAKYVTREIHEGSCSMHVEPRSVVAKSIRLGYYWPTMYKDARDMIRKCNDCQIHRPVTRNPQQPLTPITAPWPFYKWGIDIAGPFSKGPRKVKFLIVAMDYFTKWIEANAVATITGGQVKKFVWDNIVCRFGIPGAIISDNGKQFSDNPFKDCDTPFSLTYGTEAVIPTEIEMPTYRTSAVDVVNNDEELRLNLDLLEERRERAAICEAKAKSKMMKYYNARVRGVAFKPGDFVYRSNDASHTVAGGKLGPKWEGSYEVTETLGNRAYKLRSMDGIILRRTWNIANLKRCYL</sequence>
<dbReference type="SUPFAM" id="SSF56672">
    <property type="entry name" value="DNA/RNA polymerases"/>
    <property type="match status" value="1"/>
</dbReference>
<gene>
    <name evidence="4" type="ORF">Tci_381439</name>
</gene>
<feature type="domain" description="Integrase catalytic" evidence="3">
    <location>
        <begin position="1194"/>
        <end position="1283"/>
    </location>
</feature>
<feature type="compositionally biased region" description="Basic and acidic residues" evidence="1">
    <location>
        <begin position="306"/>
        <end position="317"/>
    </location>
</feature>
<dbReference type="PANTHER" id="PTHR37984">
    <property type="entry name" value="PROTEIN CBG26694"/>
    <property type="match status" value="1"/>
</dbReference>
<dbReference type="InterPro" id="IPR043128">
    <property type="entry name" value="Rev_trsase/Diguanyl_cyclase"/>
</dbReference>
<keyword evidence="4" id="KW-0695">RNA-directed DNA polymerase</keyword>
<dbReference type="GO" id="GO:0003964">
    <property type="term" value="F:RNA-directed DNA polymerase activity"/>
    <property type="evidence" value="ECO:0007669"/>
    <property type="project" value="UniProtKB-KW"/>
</dbReference>
<accession>A0A699HG94</accession>
<dbReference type="InterPro" id="IPR001584">
    <property type="entry name" value="Integrase_cat-core"/>
</dbReference>
<keyword evidence="2" id="KW-1133">Transmembrane helix</keyword>
<dbReference type="PROSITE" id="PS50994">
    <property type="entry name" value="INTEGRASE"/>
    <property type="match status" value="1"/>
</dbReference>
<dbReference type="Pfam" id="PF17921">
    <property type="entry name" value="Integrase_H2C2"/>
    <property type="match status" value="1"/>
</dbReference>
<keyword evidence="4" id="KW-0808">Transferase</keyword>
<organism evidence="4">
    <name type="scientific">Tanacetum cinerariifolium</name>
    <name type="common">Dalmatian daisy</name>
    <name type="synonym">Chrysanthemum cinerariifolium</name>
    <dbReference type="NCBI Taxonomy" id="118510"/>
    <lineage>
        <taxon>Eukaryota</taxon>
        <taxon>Viridiplantae</taxon>
        <taxon>Streptophyta</taxon>
        <taxon>Embryophyta</taxon>
        <taxon>Tracheophyta</taxon>
        <taxon>Spermatophyta</taxon>
        <taxon>Magnoliopsida</taxon>
        <taxon>eudicotyledons</taxon>
        <taxon>Gunneridae</taxon>
        <taxon>Pentapetalae</taxon>
        <taxon>asterids</taxon>
        <taxon>campanulids</taxon>
        <taxon>Asterales</taxon>
        <taxon>Asteraceae</taxon>
        <taxon>Asteroideae</taxon>
        <taxon>Anthemideae</taxon>
        <taxon>Anthemidinae</taxon>
        <taxon>Tanacetum</taxon>
    </lineage>
</organism>
<dbReference type="InterPro" id="IPR012337">
    <property type="entry name" value="RNaseH-like_sf"/>
</dbReference>
<dbReference type="EMBL" id="BKCJ010151415">
    <property type="protein sequence ID" value="GEY09465.1"/>
    <property type="molecule type" value="Genomic_DNA"/>
</dbReference>
<feature type="region of interest" description="Disordered" evidence="1">
    <location>
        <begin position="513"/>
        <end position="548"/>
    </location>
</feature>
<keyword evidence="2" id="KW-0812">Transmembrane</keyword>
<name>A0A699HG94_TANCI</name>
<dbReference type="SUPFAM" id="SSF53098">
    <property type="entry name" value="Ribonuclease H-like"/>
    <property type="match status" value="1"/>
</dbReference>
<evidence type="ECO:0000313" key="4">
    <source>
        <dbReference type="EMBL" id="GEY09465.1"/>
    </source>
</evidence>
<protein>
    <submittedName>
        <fullName evidence="4">Reverse transcriptase domain-containing protein</fullName>
    </submittedName>
</protein>
<dbReference type="GO" id="GO:0003676">
    <property type="term" value="F:nucleic acid binding"/>
    <property type="evidence" value="ECO:0007669"/>
    <property type="project" value="InterPro"/>
</dbReference>
<comment type="caution">
    <text evidence="4">The sequence shown here is derived from an EMBL/GenBank/DDBJ whole genome shotgun (WGS) entry which is preliminary data.</text>
</comment>
<feature type="region of interest" description="Disordered" evidence="1">
    <location>
        <begin position="269"/>
        <end position="377"/>
    </location>
</feature>
<reference evidence="4" key="1">
    <citation type="journal article" date="2019" name="Sci. Rep.">
        <title>Draft genome of Tanacetum cinerariifolium, the natural source of mosquito coil.</title>
        <authorList>
            <person name="Yamashiro T."/>
            <person name="Shiraishi A."/>
            <person name="Satake H."/>
            <person name="Nakayama K."/>
        </authorList>
    </citation>
    <scope>NUCLEOTIDE SEQUENCE</scope>
</reference>
<dbReference type="Gene3D" id="3.30.420.10">
    <property type="entry name" value="Ribonuclease H-like superfamily/Ribonuclease H"/>
    <property type="match status" value="1"/>
</dbReference>
<dbReference type="InterPro" id="IPR036397">
    <property type="entry name" value="RNaseH_sf"/>
</dbReference>